<comment type="caution">
    <text evidence="2">The sequence shown here is derived from an EMBL/GenBank/DDBJ whole genome shotgun (WGS) entry which is preliminary data.</text>
</comment>
<evidence type="ECO:0000313" key="3">
    <source>
        <dbReference type="Proteomes" id="UP000589716"/>
    </source>
</evidence>
<proteinExistence type="predicted"/>
<feature type="region of interest" description="Disordered" evidence="1">
    <location>
        <begin position="341"/>
        <end position="361"/>
    </location>
</feature>
<accession>A0A853IL20</accession>
<evidence type="ECO:0000313" key="2">
    <source>
        <dbReference type="EMBL" id="NZA01373.1"/>
    </source>
</evidence>
<dbReference type="RefSeq" id="WP_180549854.1">
    <property type="nucleotide sequence ID" value="NZ_JACCKX010000001.1"/>
</dbReference>
<dbReference type="Proteomes" id="UP000589716">
    <property type="component" value="Unassembled WGS sequence"/>
</dbReference>
<reference evidence="2 3" key="1">
    <citation type="submission" date="2020-07" db="EMBL/GenBank/DDBJ databases">
        <authorList>
            <person name="Maaloum M."/>
        </authorList>
    </citation>
    <scope>NUCLEOTIDE SEQUENCE [LARGE SCALE GENOMIC DNA]</scope>
    <source>
        <strain evidence="2 3">GCS-AN-3</strain>
    </source>
</reference>
<keyword evidence="3" id="KW-1185">Reference proteome</keyword>
<organism evidence="2 3">
    <name type="scientific">Ottowia beijingensis</name>
    <dbReference type="NCBI Taxonomy" id="1207057"/>
    <lineage>
        <taxon>Bacteria</taxon>
        <taxon>Pseudomonadati</taxon>
        <taxon>Pseudomonadota</taxon>
        <taxon>Betaproteobacteria</taxon>
        <taxon>Burkholderiales</taxon>
        <taxon>Comamonadaceae</taxon>
        <taxon>Ottowia</taxon>
    </lineage>
</organism>
<sequence length="361" mass="39932">MVIGSRLNNILTALAGKQTVHPSHKAFLRSQGAHALVDLIDGAISEADYAARAQLERKTRQEVARQREEEAAAARRLEAALTAERDAALQARLKEEAEQQRAARIRYESSPEFIAKQKTRELLHKYGVDEFVAAGDFKRLMPILHELDAGRRLSKEDVVWLKVHANRYRLAGVLAAHHRREADGFLAEFRRGGDPWQAISASGHLRKCDASQEAIDLLATIPAQRLKQDKLKSAMLTTQGVPCAIWSVFPTLSKRARPPMNYFRKTIVRAPCLAPCISSKANTGWGTIGIARPKNVVRLLPAMIRKFARCCAACPKRNAGQPKPNCFASILFDTDGSRNTPGALDARPRMSDGVATNQEFG</sequence>
<protein>
    <submittedName>
        <fullName evidence="2">Uncharacterized protein</fullName>
    </submittedName>
</protein>
<gene>
    <name evidence="2" type="ORF">H0I39_05615</name>
</gene>
<dbReference type="AlphaFoldDB" id="A0A853IL20"/>
<name>A0A853IL20_9BURK</name>
<evidence type="ECO:0000256" key="1">
    <source>
        <dbReference type="SAM" id="MobiDB-lite"/>
    </source>
</evidence>
<dbReference type="EMBL" id="JACCKX010000001">
    <property type="protein sequence ID" value="NZA01373.1"/>
    <property type="molecule type" value="Genomic_DNA"/>
</dbReference>